<organism evidence="1 2">
    <name type="scientific">Rhodovulum sulfidophilum</name>
    <name type="common">Rhodobacter sulfidophilus</name>
    <dbReference type="NCBI Taxonomy" id="35806"/>
    <lineage>
        <taxon>Bacteria</taxon>
        <taxon>Pseudomonadati</taxon>
        <taxon>Pseudomonadota</taxon>
        <taxon>Alphaproteobacteria</taxon>
        <taxon>Rhodobacterales</taxon>
        <taxon>Paracoccaceae</taxon>
        <taxon>Rhodovulum</taxon>
    </lineage>
</organism>
<reference evidence="1 2" key="1">
    <citation type="submission" date="2015-02" db="EMBL/GenBank/DDBJ databases">
        <title>Genome sequene of Rhodovulum sulfidophilum DSM 2351.</title>
        <authorList>
            <person name="Nagao N."/>
        </authorList>
    </citation>
    <scope>NUCLEOTIDE SEQUENCE [LARGE SCALE GENOMIC DNA]</scope>
    <source>
        <strain evidence="1 2">DSM 2351</strain>
    </source>
</reference>
<accession>A0A0D6B7R5</accession>
<sequence>MGPDVGIRFALPALRFSRPFDGCHTVPAAVSKICRFRLARNHYCINARAVGKPVGAICVEALGR</sequence>
<protein>
    <submittedName>
        <fullName evidence="1">Putative transposase</fullName>
    </submittedName>
</protein>
<dbReference type="PATRIC" id="fig|35806.4.peg.3758"/>
<dbReference type="KEGG" id="rsu:NHU_03657"/>
<name>A0A0D6B7R5_RHOSU</name>
<evidence type="ECO:0000313" key="1">
    <source>
        <dbReference type="EMBL" id="BAQ70789.1"/>
    </source>
</evidence>
<evidence type="ECO:0000313" key="2">
    <source>
        <dbReference type="Proteomes" id="UP000064912"/>
    </source>
</evidence>
<gene>
    <name evidence="1" type="ORF">NHU_03657</name>
</gene>
<dbReference type="AlphaFoldDB" id="A0A0D6B7R5"/>
<dbReference type="EMBL" id="AP014800">
    <property type="protein sequence ID" value="BAQ70789.1"/>
    <property type="molecule type" value="Genomic_DNA"/>
</dbReference>
<dbReference type="Proteomes" id="UP000064912">
    <property type="component" value="Chromosome"/>
</dbReference>
<proteinExistence type="predicted"/>